<protein>
    <submittedName>
        <fullName evidence="2">Uncharacterized protein</fullName>
    </submittedName>
</protein>
<evidence type="ECO:0000313" key="3">
    <source>
        <dbReference type="Proteomes" id="UP000019678"/>
    </source>
</evidence>
<gene>
    <name evidence="2" type="ORF">CAP_4971</name>
</gene>
<feature type="region of interest" description="Disordered" evidence="1">
    <location>
        <begin position="1"/>
        <end position="20"/>
    </location>
</feature>
<evidence type="ECO:0000313" key="2">
    <source>
        <dbReference type="EMBL" id="EYF08355.1"/>
    </source>
</evidence>
<reference evidence="2 3" key="1">
    <citation type="submission" date="2013-05" db="EMBL/GenBank/DDBJ databases">
        <title>Genome assembly of Chondromyces apiculatus DSM 436.</title>
        <authorList>
            <person name="Sharma G."/>
            <person name="Khatri I."/>
            <person name="Kaur C."/>
            <person name="Mayilraj S."/>
            <person name="Subramanian S."/>
        </authorList>
    </citation>
    <scope>NUCLEOTIDE SEQUENCE [LARGE SCALE GENOMIC DNA]</scope>
    <source>
        <strain evidence="2 3">DSM 436</strain>
    </source>
</reference>
<dbReference type="STRING" id="1192034.CAP_4971"/>
<keyword evidence="3" id="KW-1185">Reference proteome</keyword>
<name>A0A017THN6_9BACT</name>
<dbReference type="EMBL" id="ASRX01000004">
    <property type="protein sequence ID" value="EYF08355.1"/>
    <property type="molecule type" value="Genomic_DNA"/>
</dbReference>
<evidence type="ECO:0000256" key="1">
    <source>
        <dbReference type="SAM" id="MobiDB-lite"/>
    </source>
</evidence>
<comment type="caution">
    <text evidence="2">The sequence shown here is derived from an EMBL/GenBank/DDBJ whole genome shotgun (WGS) entry which is preliminary data.</text>
</comment>
<dbReference type="Proteomes" id="UP000019678">
    <property type="component" value="Unassembled WGS sequence"/>
</dbReference>
<feature type="compositionally biased region" description="Polar residues" evidence="1">
    <location>
        <begin position="1"/>
        <end position="10"/>
    </location>
</feature>
<accession>A0A017THN6</accession>
<proteinExistence type="predicted"/>
<sequence length="42" mass="4487">MPQNPPSCTRESSRSLGRGVQHALIGAAQRDEDGNLSYCAGR</sequence>
<dbReference type="AlphaFoldDB" id="A0A017THN6"/>
<organism evidence="2 3">
    <name type="scientific">Chondromyces apiculatus DSM 436</name>
    <dbReference type="NCBI Taxonomy" id="1192034"/>
    <lineage>
        <taxon>Bacteria</taxon>
        <taxon>Pseudomonadati</taxon>
        <taxon>Myxococcota</taxon>
        <taxon>Polyangia</taxon>
        <taxon>Polyangiales</taxon>
        <taxon>Polyangiaceae</taxon>
        <taxon>Chondromyces</taxon>
    </lineage>
</organism>